<organism evidence="16 17">
    <name type="scientific">Massilia haematophila</name>
    <dbReference type="NCBI Taxonomy" id="457923"/>
    <lineage>
        <taxon>Bacteria</taxon>
        <taxon>Pseudomonadati</taxon>
        <taxon>Pseudomonadota</taxon>
        <taxon>Betaproteobacteria</taxon>
        <taxon>Burkholderiales</taxon>
        <taxon>Oxalobacteraceae</taxon>
        <taxon>Telluria group</taxon>
        <taxon>Massilia</taxon>
    </lineage>
</organism>
<accession>A0ABV7PTK2</accession>
<sequence>MRTPIQPQITIYGDVFKNLMKIVCMPLALCFGGAAAIMTPCHAQDQATSDKPIPQVIVAGSQVKQSENDFVAGKLIIGRKIIAESGKQNVADILRREPAITLSKDGRVSLMGMQGYTQVLVDGLPPGVNDPFDMDPSQVERIEVMTSATASTGPFGIGGTINIIRRTAAPQRFSQITASASHAAGHGNGNLTWLNNGTAAEAPLSFNLSVVARNGVTPNVGRYAEVSEKDAWQTTRYGEYDGDTSTDYLIGSSEVVYRIGHAVELKTMPEIGQVIVRSESRDHRLGPGFDSERTVHDVSRNRMSNQAIPVQLNWRMPDESQIEVKHTLNRNTIASRQSAQVDQGGQSDTYRSTENQERSETNHITDVTYKPAPSDEHQLESGLRYARSRGILSYEGLIDGQADQIVALFGRSNSFSRQTLRLFVEDEWQLNRRIALNLGLSMETQQLAFREGPLQGRKTFHLWAPSLHVVRKLPGETRRRLRLSIARTFQMPSMSQFLSRPGISSLAPCLAGGACVPNGPDTPDTTGNYELTPESALGVNASYSHALGANSELSAEIYYRAITGKIGQEIGVGSVAWAADPRYVRRPVNLGKADVAGIDLSVRLATRDFWKSAPRLDLTGTVGMAQSRLSGLAGPDNHLAGQSPWRAKLGITYYADEKPLKADVDLSVLPGDWVRDSVSHRIYEGRQVSLNTSLHWKPTAAYRLVASLDNLAAEKRNRIDQFSLADGRFTKRTSAAAYRKIGVRAECSF</sequence>
<keyword evidence="3" id="KW-0813">Transport</keyword>
<dbReference type="PANTHER" id="PTHR30069">
    <property type="entry name" value="TONB-DEPENDENT OUTER MEMBRANE RECEPTOR"/>
    <property type="match status" value="1"/>
</dbReference>
<comment type="caution">
    <text evidence="16">The sequence shown here is derived from an EMBL/GenBank/DDBJ whole genome shotgun (WGS) entry which is preliminary data.</text>
</comment>
<comment type="subcellular location">
    <subcellularLocation>
        <location evidence="1">Cell outer membrane</location>
        <topology evidence="1">Multi-pass membrane protein</topology>
    </subcellularLocation>
</comment>
<dbReference type="Pfam" id="PF00593">
    <property type="entry name" value="TonB_dep_Rec_b-barrel"/>
    <property type="match status" value="1"/>
</dbReference>
<evidence type="ECO:0000259" key="14">
    <source>
        <dbReference type="Pfam" id="PF00593"/>
    </source>
</evidence>
<keyword evidence="4" id="KW-1134">Transmembrane beta strand</keyword>
<feature type="region of interest" description="Disordered" evidence="12">
    <location>
        <begin position="334"/>
        <end position="364"/>
    </location>
</feature>
<evidence type="ECO:0000256" key="9">
    <source>
        <dbReference type="ARBA" id="ARBA00023170"/>
    </source>
</evidence>
<evidence type="ECO:0000256" key="1">
    <source>
        <dbReference type="ARBA" id="ARBA00004571"/>
    </source>
</evidence>
<feature type="chain" id="PRO_5047184813" evidence="13">
    <location>
        <begin position="44"/>
        <end position="749"/>
    </location>
</feature>
<proteinExistence type="inferred from homology"/>
<reference evidence="17" key="1">
    <citation type="journal article" date="2019" name="Int. J. Syst. Evol. Microbiol.">
        <title>The Global Catalogue of Microorganisms (GCM) 10K type strain sequencing project: providing services to taxonomists for standard genome sequencing and annotation.</title>
        <authorList>
            <consortium name="The Broad Institute Genomics Platform"/>
            <consortium name="The Broad Institute Genome Sequencing Center for Infectious Disease"/>
            <person name="Wu L."/>
            <person name="Ma J."/>
        </authorList>
    </citation>
    <scope>NUCLEOTIDE SEQUENCE [LARGE SCALE GENOMIC DNA]</scope>
    <source>
        <strain evidence="17">CCM 7480</strain>
    </source>
</reference>
<dbReference type="InterPro" id="IPR036942">
    <property type="entry name" value="Beta-barrel_TonB_sf"/>
</dbReference>
<dbReference type="Proteomes" id="UP001595665">
    <property type="component" value="Unassembled WGS sequence"/>
</dbReference>
<keyword evidence="5" id="KW-0812">Transmembrane</keyword>
<gene>
    <name evidence="16" type="ORF">ACFOPH_24010</name>
</gene>
<evidence type="ECO:0000256" key="5">
    <source>
        <dbReference type="ARBA" id="ARBA00022692"/>
    </source>
</evidence>
<evidence type="ECO:0000313" key="17">
    <source>
        <dbReference type="Proteomes" id="UP001595665"/>
    </source>
</evidence>
<evidence type="ECO:0000256" key="13">
    <source>
        <dbReference type="SAM" id="SignalP"/>
    </source>
</evidence>
<keyword evidence="9 16" id="KW-0675">Receptor</keyword>
<protein>
    <submittedName>
        <fullName evidence="16">TonB-dependent receptor plug domain-containing protein</fullName>
    </submittedName>
</protein>
<evidence type="ECO:0000256" key="6">
    <source>
        <dbReference type="ARBA" id="ARBA00022729"/>
    </source>
</evidence>
<dbReference type="InterPro" id="IPR000531">
    <property type="entry name" value="Beta-barrel_TonB"/>
</dbReference>
<keyword evidence="17" id="KW-1185">Reference proteome</keyword>
<evidence type="ECO:0000256" key="3">
    <source>
        <dbReference type="ARBA" id="ARBA00022448"/>
    </source>
</evidence>
<dbReference type="EMBL" id="JBHRVV010000001">
    <property type="protein sequence ID" value="MFC3461279.1"/>
    <property type="molecule type" value="Genomic_DNA"/>
</dbReference>
<dbReference type="InterPro" id="IPR012910">
    <property type="entry name" value="Plug_dom"/>
</dbReference>
<dbReference type="PANTHER" id="PTHR30069:SF29">
    <property type="entry name" value="HEMOGLOBIN AND HEMOGLOBIN-HAPTOGLOBIN-BINDING PROTEIN 1-RELATED"/>
    <property type="match status" value="1"/>
</dbReference>
<evidence type="ECO:0000259" key="15">
    <source>
        <dbReference type="Pfam" id="PF07715"/>
    </source>
</evidence>
<evidence type="ECO:0000256" key="10">
    <source>
        <dbReference type="ARBA" id="ARBA00023237"/>
    </source>
</evidence>
<keyword evidence="8 11" id="KW-0472">Membrane</keyword>
<evidence type="ECO:0000256" key="4">
    <source>
        <dbReference type="ARBA" id="ARBA00022452"/>
    </source>
</evidence>
<dbReference type="InterPro" id="IPR037066">
    <property type="entry name" value="Plug_dom_sf"/>
</dbReference>
<feature type="signal peptide" evidence="13">
    <location>
        <begin position="1"/>
        <end position="43"/>
    </location>
</feature>
<comment type="similarity">
    <text evidence="2 11">Belongs to the TonB-dependent receptor family.</text>
</comment>
<dbReference type="Pfam" id="PF07715">
    <property type="entry name" value="Plug"/>
    <property type="match status" value="1"/>
</dbReference>
<name>A0ABV7PTK2_9BURK</name>
<feature type="compositionally biased region" description="Basic and acidic residues" evidence="12">
    <location>
        <begin position="354"/>
        <end position="363"/>
    </location>
</feature>
<keyword evidence="7 11" id="KW-0798">TonB box</keyword>
<dbReference type="SUPFAM" id="SSF56935">
    <property type="entry name" value="Porins"/>
    <property type="match status" value="1"/>
</dbReference>
<evidence type="ECO:0000256" key="12">
    <source>
        <dbReference type="SAM" id="MobiDB-lite"/>
    </source>
</evidence>
<dbReference type="Gene3D" id="2.40.170.20">
    <property type="entry name" value="TonB-dependent receptor, beta-barrel domain"/>
    <property type="match status" value="1"/>
</dbReference>
<dbReference type="Gene3D" id="2.170.130.10">
    <property type="entry name" value="TonB-dependent receptor, plug domain"/>
    <property type="match status" value="1"/>
</dbReference>
<feature type="domain" description="TonB-dependent receptor plug" evidence="15">
    <location>
        <begin position="76"/>
        <end position="160"/>
    </location>
</feature>
<evidence type="ECO:0000256" key="7">
    <source>
        <dbReference type="ARBA" id="ARBA00023077"/>
    </source>
</evidence>
<evidence type="ECO:0000313" key="16">
    <source>
        <dbReference type="EMBL" id="MFC3461279.1"/>
    </source>
</evidence>
<dbReference type="InterPro" id="IPR039426">
    <property type="entry name" value="TonB-dep_rcpt-like"/>
</dbReference>
<keyword evidence="10" id="KW-0998">Cell outer membrane</keyword>
<feature type="domain" description="TonB-dependent receptor-like beta-barrel" evidence="14">
    <location>
        <begin position="300"/>
        <end position="711"/>
    </location>
</feature>
<keyword evidence="6 13" id="KW-0732">Signal</keyword>
<feature type="compositionally biased region" description="Polar residues" evidence="12">
    <location>
        <begin position="334"/>
        <end position="353"/>
    </location>
</feature>
<evidence type="ECO:0000256" key="2">
    <source>
        <dbReference type="ARBA" id="ARBA00009810"/>
    </source>
</evidence>
<evidence type="ECO:0000256" key="11">
    <source>
        <dbReference type="RuleBase" id="RU003357"/>
    </source>
</evidence>
<evidence type="ECO:0000256" key="8">
    <source>
        <dbReference type="ARBA" id="ARBA00023136"/>
    </source>
</evidence>
<dbReference type="RefSeq" id="WP_379737630.1">
    <property type="nucleotide sequence ID" value="NZ_JBHRVV010000001.1"/>
</dbReference>